<evidence type="ECO:0000313" key="2">
    <source>
        <dbReference type="EMBL" id="JAH85134.1"/>
    </source>
</evidence>
<keyword evidence="1" id="KW-1133">Transmembrane helix</keyword>
<accession>A0A0E9W426</accession>
<reference evidence="2" key="1">
    <citation type="submission" date="2014-11" db="EMBL/GenBank/DDBJ databases">
        <authorList>
            <person name="Amaro Gonzalez C."/>
        </authorList>
    </citation>
    <scope>NUCLEOTIDE SEQUENCE</scope>
</reference>
<evidence type="ECO:0000256" key="1">
    <source>
        <dbReference type="SAM" id="Phobius"/>
    </source>
</evidence>
<dbReference type="EMBL" id="GBXM01023443">
    <property type="protein sequence ID" value="JAH85134.1"/>
    <property type="molecule type" value="Transcribed_RNA"/>
</dbReference>
<dbReference type="AlphaFoldDB" id="A0A0E9W426"/>
<name>A0A0E9W426_ANGAN</name>
<protein>
    <submittedName>
        <fullName evidence="2">Uncharacterized protein</fullName>
    </submittedName>
</protein>
<organism evidence="2">
    <name type="scientific">Anguilla anguilla</name>
    <name type="common">European freshwater eel</name>
    <name type="synonym">Muraena anguilla</name>
    <dbReference type="NCBI Taxonomy" id="7936"/>
    <lineage>
        <taxon>Eukaryota</taxon>
        <taxon>Metazoa</taxon>
        <taxon>Chordata</taxon>
        <taxon>Craniata</taxon>
        <taxon>Vertebrata</taxon>
        <taxon>Euteleostomi</taxon>
        <taxon>Actinopterygii</taxon>
        <taxon>Neopterygii</taxon>
        <taxon>Teleostei</taxon>
        <taxon>Anguilliformes</taxon>
        <taxon>Anguillidae</taxon>
        <taxon>Anguilla</taxon>
    </lineage>
</organism>
<reference evidence="2" key="2">
    <citation type="journal article" date="2015" name="Fish Shellfish Immunol.">
        <title>Early steps in the European eel (Anguilla anguilla)-Vibrio vulnificus interaction in the gills: Role of the RtxA13 toxin.</title>
        <authorList>
            <person name="Callol A."/>
            <person name="Pajuelo D."/>
            <person name="Ebbesson L."/>
            <person name="Teles M."/>
            <person name="MacKenzie S."/>
            <person name="Amaro C."/>
        </authorList>
    </citation>
    <scope>NUCLEOTIDE SEQUENCE</scope>
</reference>
<sequence>MSKGILGLLLEQFIIQGHLNIHIIFIFLNINLFISVKSSSILPQSPNTPQTANTILRRASVQI</sequence>
<feature type="transmembrane region" description="Helical" evidence="1">
    <location>
        <begin position="13"/>
        <end position="34"/>
    </location>
</feature>
<proteinExistence type="predicted"/>
<keyword evidence="1" id="KW-0472">Membrane</keyword>
<keyword evidence="1" id="KW-0812">Transmembrane</keyword>